<dbReference type="SUPFAM" id="SSF51294">
    <property type="entry name" value="Hedgehog/intein (Hint) domain"/>
    <property type="match status" value="1"/>
</dbReference>
<dbReference type="Gene3D" id="2.170.16.10">
    <property type="entry name" value="Hedgehog/Intein (Hint) domain"/>
    <property type="match status" value="1"/>
</dbReference>
<dbReference type="OrthoDB" id="6305173at2"/>
<gene>
    <name evidence="2" type="ORF">OCA8868_00209</name>
</gene>
<dbReference type="Pfam" id="PF13403">
    <property type="entry name" value="Hint_2"/>
    <property type="match status" value="1"/>
</dbReference>
<dbReference type="RefSeq" id="WP_093994703.1">
    <property type="nucleotide sequence ID" value="NZ_FXYD01000001.1"/>
</dbReference>
<proteinExistence type="predicted"/>
<dbReference type="GO" id="GO:0016539">
    <property type="term" value="P:intein-mediated protein splicing"/>
    <property type="evidence" value="ECO:0007669"/>
    <property type="project" value="InterPro"/>
</dbReference>
<protein>
    <recommendedName>
        <fullName evidence="1">Hedgehog/Intein (Hint) domain-containing protein</fullName>
    </recommendedName>
</protein>
<evidence type="ECO:0000313" key="2">
    <source>
        <dbReference type="EMBL" id="SMX31137.1"/>
    </source>
</evidence>
<organism evidence="2 3">
    <name type="scientific">Octadecabacter ascidiaceicola</name>
    <dbReference type="NCBI Taxonomy" id="1655543"/>
    <lineage>
        <taxon>Bacteria</taxon>
        <taxon>Pseudomonadati</taxon>
        <taxon>Pseudomonadota</taxon>
        <taxon>Alphaproteobacteria</taxon>
        <taxon>Rhodobacterales</taxon>
        <taxon>Roseobacteraceae</taxon>
        <taxon>Octadecabacter</taxon>
    </lineage>
</organism>
<dbReference type="PROSITE" id="PS50817">
    <property type="entry name" value="INTEIN_N_TER"/>
    <property type="match status" value="1"/>
</dbReference>
<dbReference type="Proteomes" id="UP000203464">
    <property type="component" value="Unassembled WGS sequence"/>
</dbReference>
<dbReference type="EMBL" id="FXYD01000001">
    <property type="protein sequence ID" value="SMX31137.1"/>
    <property type="molecule type" value="Genomic_DNA"/>
</dbReference>
<dbReference type="InterPro" id="IPR006141">
    <property type="entry name" value="Intein_N"/>
</dbReference>
<dbReference type="AlphaFoldDB" id="A0A238JLU1"/>
<sequence>MPTSFEVLYLGNLPLIDTTEGDQFVDQTAVNSWLGIYGSAADPLASTDNVMDWAPASFSGGQATNYDLNNNTSNDTFTVDGVQQTHDATMIYNATITYFDGTTANITAVVSQATNGDTYLMPEFSANADQAAIEAQPIQSIQLISPIYANNNPGQAYNLVADRQAADLVPCFTAGTRIATNRGEELVEELEVGDLVMTRDNGLQPVRWVGRRDVNAAETLISPEWRPIMVRAGSVGPNVPEANLLLSPNHRVLICGEQASLFFGENEVLVAAKHLTGMDGVDWADQATVSYFHIMFDRHEVILSNGAWSESFQPADYSLRGIGDDQRNEIIGLFPELENYTNGAGWPSARKVLKKHEAQLLTS</sequence>
<evidence type="ECO:0000313" key="3">
    <source>
        <dbReference type="Proteomes" id="UP000203464"/>
    </source>
</evidence>
<accession>A0A238JLU1</accession>
<reference evidence="3" key="1">
    <citation type="submission" date="2017-05" db="EMBL/GenBank/DDBJ databases">
        <authorList>
            <person name="Rodrigo-Torres L."/>
            <person name="Arahal R. D."/>
            <person name="Lucena T."/>
        </authorList>
    </citation>
    <scope>NUCLEOTIDE SEQUENCE [LARGE SCALE GENOMIC DNA]</scope>
    <source>
        <strain evidence="3">CECT 8868</strain>
    </source>
</reference>
<keyword evidence="3" id="KW-1185">Reference proteome</keyword>
<name>A0A238JLU1_9RHOB</name>
<dbReference type="InterPro" id="IPR028992">
    <property type="entry name" value="Hedgehog/Intein_dom"/>
</dbReference>
<dbReference type="InterPro" id="IPR036844">
    <property type="entry name" value="Hint_dom_sf"/>
</dbReference>
<evidence type="ECO:0000259" key="1">
    <source>
        <dbReference type="Pfam" id="PF13403"/>
    </source>
</evidence>
<feature type="domain" description="Hedgehog/Intein (Hint)" evidence="1">
    <location>
        <begin position="170"/>
        <end position="315"/>
    </location>
</feature>